<dbReference type="GeneTree" id="ENSGT00940000177189"/>
<dbReference type="GO" id="GO:0006357">
    <property type="term" value="P:regulation of transcription by RNA polymerase II"/>
    <property type="evidence" value="ECO:0007669"/>
    <property type="project" value="InterPro"/>
</dbReference>
<protein>
    <submittedName>
        <fullName evidence="1">Uncharacterized protein</fullName>
    </submittedName>
</protein>
<dbReference type="GO" id="GO:0005634">
    <property type="term" value="C:nucleus"/>
    <property type="evidence" value="ECO:0007669"/>
    <property type="project" value="InterPro"/>
</dbReference>
<keyword evidence="2" id="KW-1185">Reference proteome</keyword>
<dbReference type="GO" id="GO:0003690">
    <property type="term" value="F:double-stranded DNA binding"/>
    <property type="evidence" value="ECO:0007669"/>
    <property type="project" value="InterPro"/>
</dbReference>
<dbReference type="InterPro" id="IPR033375">
    <property type="entry name" value="Cggbp1"/>
</dbReference>
<accession>A0A8C8C1L3</accession>
<dbReference type="AlphaFoldDB" id="A0A8C8C1L3"/>
<dbReference type="PANTHER" id="PTHR32344">
    <property type="entry name" value="U1-TYPE DOMAIN-CONTAINING PROTEIN"/>
    <property type="match status" value="1"/>
</dbReference>
<sequence length="133" mass="15297">VKLYSFFHNSDKLFANCQHTMGWTCKNTCDDHLKSKAHVKNKEKHRLSQSMPHQMTITSASATAGSRREFIQDFVAVYAESDIPLEKIRKLRPFLVKHCKQGGVLAKNESSLHQTHLPHVFDQHMTAVLQKIR</sequence>
<evidence type="ECO:0000313" key="2">
    <source>
        <dbReference type="Proteomes" id="UP000694402"/>
    </source>
</evidence>
<proteinExistence type="predicted"/>
<evidence type="ECO:0000313" key="1">
    <source>
        <dbReference type="Ensembl" id="ENSOTSP00005001736.1"/>
    </source>
</evidence>
<organism evidence="1 2">
    <name type="scientific">Oncorhynchus tshawytscha</name>
    <name type="common">Chinook salmon</name>
    <name type="synonym">Salmo tshawytscha</name>
    <dbReference type="NCBI Taxonomy" id="74940"/>
    <lineage>
        <taxon>Eukaryota</taxon>
        <taxon>Metazoa</taxon>
        <taxon>Chordata</taxon>
        <taxon>Craniata</taxon>
        <taxon>Vertebrata</taxon>
        <taxon>Euteleostomi</taxon>
        <taxon>Actinopterygii</taxon>
        <taxon>Neopterygii</taxon>
        <taxon>Teleostei</taxon>
        <taxon>Protacanthopterygii</taxon>
        <taxon>Salmoniformes</taxon>
        <taxon>Salmonidae</taxon>
        <taxon>Salmoninae</taxon>
        <taxon>Oncorhynchus</taxon>
    </lineage>
</organism>
<reference evidence="1" key="2">
    <citation type="submission" date="2025-09" db="UniProtKB">
        <authorList>
            <consortium name="Ensembl"/>
        </authorList>
    </citation>
    <scope>IDENTIFICATION</scope>
</reference>
<reference evidence="1" key="1">
    <citation type="submission" date="2025-08" db="UniProtKB">
        <authorList>
            <consortium name="Ensembl"/>
        </authorList>
    </citation>
    <scope>IDENTIFICATION</scope>
</reference>
<name>A0A8C8C1L3_ONCTS</name>
<dbReference type="Proteomes" id="UP000694402">
    <property type="component" value="Unassembled WGS sequence"/>
</dbReference>
<dbReference type="Ensembl" id="ENSOTST00005001961.2">
    <property type="protein sequence ID" value="ENSOTSP00005001736.1"/>
    <property type="gene ID" value="ENSOTSG00005001008.2"/>
</dbReference>
<dbReference type="PANTHER" id="PTHR32344:SF1">
    <property type="entry name" value="U1-TYPE DOMAIN-CONTAINING PROTEIN"/>
    <property type="match status" value="1"/>
</dbReference>